<reference evidence="1" key="1">
    <citation type="submission" date="2014-09" db="EMBL/GenBank/DDBJ databases">
        <authorList>
            <person name="Magalhaes I.L.F."/>
            <person name="Oliveira U."/>
            <person name="Santos F.R."/>
            <person name="Vidigal T.H.D.A."/>
            <person name="Brescovit A.D."/>
            <person name="Santos A.J."/>
        </authorList>
    </citation>
    <scope>NUCLEOTIDE SEQUENCE</scope>
    <source>
        <tissue evidence="1">Shoot tissue taken approximately 20 cm above the soil surface</tissue>
    </source>
</reference>
<organism evidence="1">
    <name type="scientific">Arundo donax</name>
    <name type="common">Giant reed</name>
    <name type="synonym">Donax arundinaceus</name>
    <dbReference type="NCBI Taxonomy" id="35708"/>
    <lineage>
        <taxon>Eukaryota</taxon>
        <taxon>Viridiplantae</taxon>
        <taxon>Streptophyta</taxon>
        <taxon>Embryophyta</taxon>
        <taxon>Tracheophyta</taxon>
        <taxon>Spermatophyta</taxon>
        <taxon>Magnoliopsida</taxon>
        <taxon>Liliopsida</taxon>
        <taxon>Poales</taxon>
        <taxon>Poaceae</taxon>
        <taxon>PACMAD clade</taxon>
        <taxon>Arundinoideae</taxon>
        <taxon>Arundineae</taxon>
        <taxon>Arundo</taxon>
    </lineage>
</organism>
<dbReference type="AlphaFoldDB" id="A0A0A9DD03"/>
<evidence type="ECO:0000313" key="1">
    <source>
        <dbReference type="EMBL" id="JAD86479.1"/>
    </source>
</evidence>
<protein>
    <submittedName>
        <fullName evidence="1">Uncharacterized protein</fullName>
    </submittedName>
</protein>
<dbReference type="EMBL" id="GBRH01211416">
    <property type="protein sequence ID" value="JAD86479.1"/>
    <property type="molecule type" value="Transcribed_RNA"/>
</dbReference>
<sequence>MCSFCSLHLTWRHLTWTHTSWAIALGSLLATTLINRRQGAVTTVGVDDVVMGVCVQHGHMGHFMTRGWQMTKTWPTCTSWSTILLGVLTSVEVLTISLKEVLHTERHPKCGDYYCYLNMIREDPLHNNFVKAPIFQSVIFSELGYTWFILFIVRAYPDSSYQSEKSKNVVRRAITTEELEKFLLAVAVS</sequence>
<accession>A0A0A9DD03</accession>
<proteinExistence type="predicted"/>
<name>A0A0A9DD03_ARUDO</name>
<reference evidence="1" key="2">
    <citation type="journal article" date="2015" name="Data Brief">
        <title>Shoot transcriptome of the giant reed, Arundo donax.</title>
        <authorList>
            <person name="Barrero R.A."/>
            <person name="Guerrero F.D."/>
            <person name="Moolhuijzen P."/>
            <person name="Goolsby J.A."/>
            <person name="Tidwell J."/>
            <person name="Bellgard S.E."/>
            <person name="Bellgard M.I."/>
        </authorList>
    </citation>
    <scope>NUCLEOTIDE SEQUENCE</scope>
    <source>
        <tissue evidence="1">Shoot tissue taken approximately 20 cm above the soil surface</tissue>
    </source>
</reference>